<protein>
    <submittedName>
        <fullName evidence="1">Uncharacterized protein</fullName>
    </submittedName>
</protein>
<reference evidence="1 2" key="1">
    <citation type="submission" date="2022-10" db="EMBL/GenBank/DDBJ databases">
        <title>Draft genome sequence of Streptomyces sp. YSPA8.</title>
        <authorList>
            <person name="Moriuchi R."/>
            <person name="Dohra H."/>
            <person name="Yamamura H."/>
            <person name="Kodani S."/>
        </authorList>
    </citation>
    <scope>NUCLEOTIDE SEQUENCE [LARGE SCALE GENOMIC DNA]</scope>
    <source>
        <strain evidence="1 2">YSPA8</strain>
    </source>
</reference>
<comment type="caution">
    <text evidence="1">The sequence shown here is derived from an EMBL/GenBank/DDBJ whole genome shotgun (WGS) entry which is preliminary data.</text>
</comment>
<gene>
    <name evidence="1" type="ORF">SYYSPA8_11365</name>
</gene>
<organism evidence="1 2">
    <name type="scientific">Streptomyces yaizuensis</name>
    <dbReference type="NCBI Taxonomy" id="2989713"/>
    <lineage>
        <taxon>Bacteria</taxon>
        <taxon>Bacillati</taxon>
        <taxon>Actinomycetota</taxon>
        <taxon>Actinomycetes</taxon>
        <taxon>Kitasatosporales</taxon>
        <taxon>Streptomycetaceae</taxon>
        <taxon>Streptomyces</taxon>
    </lineage>
</organism>
<evidence type="ECO:0000313" key="2">
    <source>
        <dbReference type="Proteomes" id="UP001291653"/>
    </source>
</evidence>
<dbReference type="Proteomes" id="UP001291653">
    <property type="component" value="Unassembled WGS sequence"/>
</dbReference>
<sequence length="224" mass="24763">MKHRMRIHRVRLGADEYRVIRPDRPARGLFLRPAWAADLYADDEGAAQLAVAWGLAARSPRSLVYLPIRGNAAPDGLPVEPDEPVAPLDLALVHHRSQFPASRWKAVRARLGAGVPHTVTIPESDFQGPGAELHPRYWTEEFRDRLSFARAAETMFVTGSAVAFRETGATVHRLTAPRYADPGGGGESHRCVELDAGSRHRRGARGDIPDLLHIQYCGDWRATA</sequence>
<dbReference type="EMBL" id="BSBI01000004">
    <property type="protein sequence ID" value="GLF94892.1"/>
    <property type="molecule type" value="Genomic_DNA"/>
</dbReference>
<dbReference type="RefSeq" id="WP_323446982.1">
    <property type="nucleotide sequence ID" value="NZ_BSBI01000004.1"/>
</dbReference>
<accession>A0ABQ5NWY8</accession>
<proteinExistence type="predicted"/>
<keyword evidence="2" id="KW-1185">Reference proteome</keyword>
<name>A0ABQ5NWY8_9ACTN</name>
<evidence type="ECO:0000313" key="1">
    <source>
        <dbReference type="EMBL" id="GLF94892.1"/>
    </source>
</evidence>